<dbReference type="Gene3D" id="1.10.10.10">
    <property type="entry name" value="Winged helix-like DNA-binding domain superfamily/Winged helix DNA-binding domain"/>
    <property type="match status" value="1"/>
</dbReference>
<evidence type="ECO:0000259" key="4">
    <source>
        <dbReference type="PROSITE" id="PS50043"/>
    </source>
</evidence>
<dbReference type="PANTHER" id="PTHR44688:SF16">
    <property type="entry name" value="DNA-BINDING TRANSCRIPTIONAL ACTIVATOR DEVR_DOSR"/>
    <property type="match status" value="1"/>
</dbReference>
<dbReference type="GO" id="GO:0003677">
    <property type="term" value="F:DNA binding"/>
    <property type="evidence" value="ECO:0007669"/>
    <property type="project" value="UniProtKB-KW"/>
</dbReference>
<protein>
    <recommendedName>
        <fullName evidence="4">HTH luxR-type domain-containing protein</fullName>
    </recommendedName>
</protein>
<dbReference type="GO" id="GO:0006355">
    <property type="term" value="P:regulation of DNA-templated transcription"/>
    <property type="evidence" value="ECO:0007669"/>
    <property type="project" value="InterPro"/>
</dbReference>
<feature type="domain" description="HTH luxR-type" evidence="4">
    <location>
        <begin position="112"/>
        <end position="177"/>
    </location>
</feature>
<dbReference type="Pfam" id="PF00196">
    <property type="entry name" value="GerE"/>
    <property type="match status" value="1"/>
</dbReference>
<accession>A0A6J4VDD5</accession>
<evidence type="ECO:0000256" key="3">
    <source>
        <dbReference type="ARBA" id="ARBA00023163"/>
    </source>
</evidence>
<proteinExistence type="predicted"/>
<dbReference type="CDD" id="cd06170">
    <property type="entry name" value="LuxR_C_like"/>
    <property type="match status" value="1"/>
</dbReference>
<dbReference type="PANTHER" id="PTHR44688">
    <property type="entry name" value="DNA-BINDING TRANSCRIPTIONAL ACTIVATOR DEVR_DOSR"/>
    <property type="match status" value="1"/>
</dbReference>
<dbReference type="SMART" id="SM00421">
    <property type="entry name" value="HTH_LUXR"/>
    <property type="match status" value="1"/>
</dbReference>
<dbReference type="AlphaFoldDB" id="A0A6J4VDD5"/>
<keyword evidence="2" id="KW-0238">DNA-binding</keyword>
<dbReference type="InterPro" id="IPR036388">
    <property type="entry name" value="WH-like_DNA-bd_sf"/>
</dbReference>
<keyword evidence="1" id="KW-0805">Transcription regulation</keyword>
<reference evidence="5" key="1">
    <citation type="submission" date="2020-02" db="EMBL/GenBank/DDBJ databases">
        <authorList>
            <person name="Meier V. D."/>
        </authorList>
    </citation>
    <scope>NUCLEOTIDE SEQUENCE</scope>
    <source>
        <strain evidence="5">AVDCRST_MAG59</strain>
    </source>
</reference>
<dbReference type="InterPro" id="IPR016032">
    <property type="entry name" value="Sig_transdc_resp-reg_C-effctor"/>
</dbReference>
<sequence>MLDRSLPAPDKLNVLSALTGAATIAARRGDARRAAALFAAAAAERERLGIDPRRPWIRERCDRALAAARGSLGEADFAAATAEGRSRPLADALAAAAVVLAAGDGGRGSAAVLADPYTLTRRERDVLRVLARGASDTEIAAALFIERPTASKHVAAVLAKLGVSSRAAAAALAARAGLA</sequence>
<evidence type="ECO:0000256" key="1">
    <source>
        <dbReference type="ARBA" id="ARBA00023015"/>
    </source>
</evidence>
<dbReference type="PROSITE" id="PS50043">
    <property type="entry name" value="HTH_LUXR_2"/>
    <property type="match status" value="1"/>
</dbReference>
<dbReference type="PRINTS" id="PR00038">
    <property type="entry name" value="HTHLUXR"/>
</dbReference>
<name>A0A6J4VDD5_9BACT</name>
<keyword evidence="3" id="KW-0804">Transcription</keyword>
<evidence type="ECO:0000313" key="5">
    <source>
        <dbReference type="EMBL" id="CAA9572998.1"/>
    </source>
</evidence>
<evidence type="ECO:0000256" key="2">
    <source>
        <dbReference type="ARBA" id="ARBA00023125"/>
    </source>
</evidence>
<dbReference type="EMBL" id="CADCWF010000272">
    <property type="protein sequence ID" value="CAA9572998.1"/>
    <property type="molecule type" value="Genomic_DNA"/>
</dbReference>
<dbReference type="SUPFAM" id="SSF46894">
    <property type="entry name" value="C-terminal effector domain of the bipartite response regulators"/>
    <property type="match status" value="1"/>
</dbReference>
<gene>
    <name evidence="5" type="ORF">AVDCRST_MAG59-3746</name>
</gene>
<organism evidence="5">
    <name type="scientific">uncultured Thermomicrobiales bacterium</name>
    <dbReference type="NCBI Taxonomy" id="1645740"/>
    <lineage>
        <taxon>Bacteria</taxon>
        <taxon>Pseudomonadati</taxon>
        <taxon>Thermomicrobiota</taxon>
        <taxon>Thermomicrobia</taxon>
        <taxon>Thermomicrobiales</taxon>
        <taxon>environmental samples</taxon>
    </lineage>
</organism>
<dbReference type="InterPro" id="IPR000792">
    <property type="entry name" value="Tscrpt_reg_LuxR_C"/>
</dbReference>